<dbReference type="EMBL" id="CYGY02000075">
    <property type="protein sequence ID" value="SIT50208.1"/>
    <property type="molecule type" value="Genomic_DNA"/>
</dbReference>
<reference evidence="1" key="1">
    <citation type="submission" date="2016-12" db="EMBL/GenBank/DDBJ databases">
        <authorList>
            <person name="Moulin L."/>
        </authorList>
    </citation>
    <scope>NUCLEOTIDE SEQUENCE [LARGE SCALE GENOMIC DNA]</scope>
    <source>
        <strain evidence="1">STM 7183</strain>
    </source>
</reference>
<proteinExistence type="predicted"/>
<name>A0A1N7SS31_9BURK</name>
<evidence type="ECO:0000313" key="2">
    <source>
        <dbReference type="Proteomes" id="UP000195569"/>
    </source>
</evidence>
<organism evidence="1 2">
    <name type="scientific">Paraburkholderia piptadeniae</name>
    <dbReference type="NCBI Taxonomy" id="1701573"/>
    <lineage>
        <taxon>Bacteria</taxon>
        <taxon>Pseudomonadati</taxon>
        <taxon>Pseudomonadota</taxon>
        <taxon>Betaproteobacteria</taxon>
        <taxon>Burkholderiales</taxon>
        <taxon>Burkholderiaceae</taxon>
        <taxon>Paraburkholderia</taxon>
    </lineage>
</organism>
<evidence type="ECO:0008006" key="3">
    <source>
        <dbReference type="Google" id="ProtNLM"/>
    </source>
</evidence>
<comment type="caution">
    <text evidence="1">The sequence shown here is derived from an EMBL/GenBank/DDBJ whole genome shotgun (WGS) entry which is preliminary data.</text>
</comment>
<gene>
    <name evidence="1" type="ORF">BN2476_750151</name>
</gene>
<dbReference type="OrthoDB" id="7206526at2"/>
<dbReference type="Proteomes" id="UP000195569">
    <property type="component" value="Unassembled WGS sequence"/>
</dbReference>
<evidence type="ECO:0000313" key="1">
    <source>
        <dbReference type="EMBL" id="SIT50208.1"/>
    </source>
</evidence>
<protein>
    <recommendedName>
        <fullName evidence="3">Lipoprotein</fullName>
    </recommendedName>
</protein>
<dbReference type="AlphaFoldDB" id="A0A1N7SS31"/>
<sequence length="126" mass="13776">MCELNINLNGGYVNIRYVLVLTIGVVLSGCATKHYGREGELTQFEKSTMNCREIALEQAKVNGFVQHIDDESGFDGRSILSFLGDFGIGNVLEENAARDSAKTRQTELWAIGTQKNCGVRTIGSSN</sequence>
<keyword evidence="2" id="KW-1185">Reference proteome</keyword>
<accession>A0A1N7SS31</accession>